<dbReference type="PROSITE" id="PS51273">
    <property type="entry name" value="GATASE_TYPE_1"/>
    <property type="match status" value="1"/>
</dbReference>
<dbReference type="PANTHER" id="PTHR42695">
    <property type="entry name" value="GLUTAMINE AMIDOTRANSFERASE YLR126C-RELATED"/>
    <property type="match status" value="1"/>
</dbReference>
<proteinExistence type="predicted"/>
<dbReference type="CDD" id="cd01741">
    <property type="entry name" value="GATase1_1"/>
    <property type="match status" value="1"/>
</dbReference>
<dbReference type="SUPFAM" id="SSF52317">
    <property type="entry name" value="Class I glutamine amidotransferase-like"/>
    <property type="match status" value="1"/>
</dbReference>
<organism evidence="2">
    <name type="scientific">freshwater metagenome</name>
    <dbReference type="NCBI Taxonomy" id="449393"/>
    <lineage>
        <taxon>unclassified sequences</taxon>
        <taxon>metagenomes</taxon>
        <taxon>ecological metagenomes</taxon>
    </lineage>
</organism>
<dbReference type="EMBL" id="CAEZUX010000115">
    <property type="protein sequence ID" value="CAB4619366.1"/>
    <property type="molecule type" value="Genomic_DNA"/>
</dbReference>
<sequence length="235" mass="25933">MRAALIANSNEADPGFVGRSLRRRGYAFTDFLREQHSEWPSLDGFDLVVAMGSGWSTYWDHVAAPVQAEQVLMREAMARGVPILGVCFGGQQLANALGGSVTKAQSTEIGWFSVENLPETAHLAPKALFQGPWMQWHYDSFTVPSGATALAQSPAGPQAIVCGRALGLQFHPEATETIVRMWASDDGVQELIDQGIDREELLRITRENQMDSEQRCDALVEWFLSDIAQRHMTQG</sequence>
<gene>
    <name evidence="2" type="ORF">UFOPK1874_00935</name>
</gene>
<dbReference type="PANTHER" id="PTHR42695:SF5">
    <property type="entry name" value="GLUTAMINE AMIDOTRANSFERASE YLR126C-RELATED"/>
    <property type="match status" value="1"/>
</dbReference>
<dbReference type="InterPro" id="IPR044992">
    <property type="entry name" value="ChyE-like"/>
</dbReference>
<evidence type="ECO:0000313" key="2">
    <source>
        <dbReference type="EMBL" id="CAB4619366.1"/>
    </source>
</evidence>
<dbReference type="AlphaFoldDB" id="A0A6J6I206"/>
<name>A0A6J6I206_9ZZZZ</name>
<feature type="domain" description="Glutamine amidotransferase" evidence="1">
    <location>
        <begin position="67"/>
        <end position="177"/>
    </location>
</feature>
<dbReference type="Pfam" id="PF00117">
    <property type="entry name" value="GATase"/>
    <property type="match status" value="1"/>
</dbReference>
<dbReference type="Gene3D" id="3.40.50.880">
    <property type="match status" value="1"/>
</dbReference>
<protein>
    <submittedName>
        <fullName evidence="2">Unannotated protein</fullName>
    </submittedName>
</protein>
<dbReference type="InterPro" id="IPR017926">
    <property type="entry name" value="GATASE"/>
</dbReference>
<reference evidence="2" key="1">
    <citation type="submission" date="2020-05" db="EMBL/GenBank/DDBJ databases">
        <authorList>
            <person name="Chiriac C."/>
            <person name="Salcher M."/>
            <person name="Ghai R."/>
            <person name="Kavagutti S V."/>
        </authorList>
    </citation>
    <scope>NUCLEOTIDE SEQUENCE</scope>
</reference>
<evidence type="ECO:0000259" key="1">
    <source>
        <dbReference type="Pfam" id="PF00117"/>
    </source>
</evidence>
<accession>A0A6J6I206</accession>
<dbReference type="InterPro" id="IPR029062">
    <property type="entry name" value="Class_I_gatase-like"/>
</dbReference>
<dbReference type="GO" id="GO:0005829">
    <property type="term" value="C:cytosol"/>
    <property type="evidence" value="ECO:0007669"/>
    <property type="project" value="TreeGrafter"/>
</dbReference>